<gene>
    <name evidence="2" type="ORF">ZIOFF_074520</name>
</gene>
<sequence>MNRGEPSDDPSKIRGEILSSGDPFTLPRTDTCTECSYGKVHSWVWNLGRRAQYHERRDLLLYRKAAAAGTSGARSRDGALKASVRDEVETGRPKDPKHRHRTLVQCIPRGPMKVGMDLSMNSVGSSGLPRAPCRVAAALARFRESAESGNDSIAALYQRISTVSRIPDPCDWRVLRMIIEGGLSSSELFRYLHTDYLYYLTTNSNARSKPLFRRDARTPLAEAVGIPLAASPRCSAGPKKVALLYVVPHLRTERSTQNISHWWGIPRPIPMHDPPYNASHDHPGRFTRDLMTSTGILAWQRPTPQSIHELVPRRLIQFSLRCLDRIPHTEEADRRSNNGEGKQGLHTMAVSKSFREGGPDPRTLRGAIQDSNLLPVLMPNHQEWETSA</sequence>
<feature type="region of interest" description="Disordered" evidence="1">
    <location>
        <begin position="72"/>
        <end position="100"/>
    </location>
</feature>
<geneLocation type="mitochondrion" evidence="2"/>
<protein>
    <submittedName>
        <fullName evidence="2">Uncharacterized protein</fullName>
    </submittedName>
</protein>
<proteinExistence type="predicted"/>
<comment type="caution">
    <text evidence="2">The sequence shown here is derived from an EMBL/GenBank/DDBJ whole genome shotgun (WGS) entry which is preliminary data.</text>
</comment>
<evidence type="ECO:0000256" key="1">
    <source>
        <dbReference type="SAM" id="MobiDB-lite"/>
    </source>
</evidence>
<evidence type="ECO:0000313" key="2">
    <source>
        <dbReference type="EMBL" id="KAG6467623.1"/>
    </source>
</evidence>
<feature type="region of interest" description="Disordered" evidence="1">
    <location>
        <begin position="1"/>
        <end position="23"/>
    </location>
</feature>
<reference evidence="2 3" key="1">
    <citation type="submission" date="2020-08" db="EMBL/GenBank/DDBJ databases">
        <title>Plant Genome Project.</title>
        <authorList>
            <person name="Zhang R.-G."/>
        </authorList>
    </citation>
    <scope>NUCLEOTIDE SEQUENCE [LARGE SCALE GENOMIC DNA]</scope>
    <source>
        <tissue evidence="2">Rhizome</tissue>
    </source>
</reference>
<dbReference type="EMBL" id="JACMSC010000030">
    <property type="protein sequence ID" value="KAG6467623.1"/>
    <property type="molecule type" value="Genomic_DNA"/>
</dbReference>
<name>A0A8J5ELI5_ZINOF</name>
<keyword evidence="3" id="KW-1185">Reference proteome</keyword>
<dbReference type="Proteomes" id="UP000734854">
    <property type="component" value="Unassembled WGS sequence"/>
</dbReference>
<evidence type="ECO:0000313" key="3">
    <source>
        <dbReference type="Proteomes" id="UP000734854"/>
    </source>
</evidence>
<keyword evidence="2" id="KW-0496">Mitochondrion</keyword>
<feature type="compositionally biased region" description="Basic and acidic residues" evidence="1">
    <location>
        <begin position="1"/>
        <end position="15"/>
    </location>
</feature>
<feature type="compositionally biased region" description="Basic and acidic residues" evidence="1">
    <location>
        <begin position="74"/>
        <end position="94"/>
    </location>
</feature>
<accession>A0A8J5ELI5</accession>
<organism evidence="2 3">
    <name type="scientific">Zingiber officinale</name>
    <name type="common">Ginger</name>
    <name type="synonym">Amomum zingiber</name>
    <dbReference type="NCBI Taxonomy" id="94328"/>
    <lineage>
        <taxon>Eukaryota</taxon>
        <taxon>Viridiplantae</taxon>
        <taxon>Streptophyta</taxon>
        <taxon>Embryophyta</taxon>
        <taxon>Tracheophyta</taxon>
        <taxon>Spermatophyta</taxon>
        <taxon>Magnoliopsida</taxon>
        <taxon>Liliopsida</taxon>
        <taxon>Zingiberales</taxon>
        <taxon>Zingiberaceae</taxon>
        <taxon>Zingiber</taxon>
    </lineage>
</organism>
<dbReference type="AlphaFoldDB" id="A0A8J5ELI5"/>